<keyword evidence="2" id="KW-1185">Reference proteome</keyword>
<evidence type="ECO:0000313" key="1">
    <source>
        <dbReference type="EMBL" id="SDN34315.1"/>
    </source>
</evidence>
<dbReference type="PROSITE" id="PS51257">
    <property type="entry name" value="PROKAR_LIPOPROTEIN"/>
    <property type="match status" value="1"/>
</dbReference>
<reference evidence="2" key="1">
    <citation type="submission" date="2016-10" db="EMBL/GenBank/DDBJ databases">
        <authorList>
            <person name="Varghese N."/>
            <person name="Submissions S."/>
        </authorList>
    </citation>
    <scope>NUCLEOTIDE SEQUENCE [LARGE SCALE GENOMIC DNA]</scope>
    <source>
        <strain evidence="2">DSM 19110</strain>
    </source>
</reference>
<dbReference type="InterPro" id="IPR024079">
    <property type="entry name" value="MetalloPept_cat_dom_sf"/>
</dbReference>
<dbReference type="InterPro" id="IPR024653">
    <property type="entry name" value="Peptidase_M10/M27/M57"/>
</dbReference>
<dbReference type="OrthoDB" id="785995at2"/>
<dbReference type="GO" id="GO:0008237">
    <property type="term" value="F:metallopeptidase activity"/>
    <property type="evidence" value="ECO:0007669"/>
    <property type="project" value="InterPro"/>
</dbReference>
<dbReference type="Proteomes" id="UP000183200">
    <property type="component" value="Unassembled WGS sequence"/>
</dbReference>
<name>A0A1H0ALM2_9SPHI</name>
<evidence type="ECO:0000313" key="2">
    <source>
        <dbReference type="Proteomes" id="UP000183200"/>
    </source>
</evidence>
<dbReference type="Gene3D" id="3.40.390.10">
    <property type="entry name" value="Collagenase (Catalytic Domain)"/>
    <property type="match status" value="1"/>
</dbReference>
<dbReference type="AlphaFoldDB" id="A0A1H0ALM2"/>
<organism evidence="1 2">
    <name type="scientific">Pedobacter steynii</name>
    <dbReference type="NCBI Taxonomy" id="430522"/>
    <lineage>
        <taxon>Bacteria</taxon>
        <taxon>Pseudomonadati</taxon>
        <taxon>Bacteroidota</taxon>
        <taxon>Sphingobacteriia</taxon>
        <taxon>Sphingobacteriales</taxon>
        <taxon>Sphingobacteriaceae</taxon>
        <taxon>Pedobacter</taxon>
    </lineage>
</organism>
<dbReference type="RefSeq" id="WP_074610263.1">
    <property type="nucleotide sequence ID" value="NZ_FNGY01000007.1"/>
</dbReference>
<sequence length="261" mass="28497">MNTKHYLSKVGLLGCILLLSSIISSCKKEMPAAQPKAEDENASSIAYFVKKGYKAEDIVFKDGNFIIQTDIVISREDVEARIKNEGASGSPQTEHWRGNYIIAAPYHKNVRLYIEPTVTPEWKTAVQGAIANWNNMPGQGTTIELGMSITTSTTAYDTRVFMGYENANWIARAYLPASSGKPGVSVEINSKYNTMSASQKLFAITHELGHTIGFMHTNQTSGVFIPGTATVDANSVMNSFVLPWAGFTAGDALATKKLYPK</sequence>
<accession>A0A1H0ALM2</accession>
<dbReference type="Pfam" id="PF12388">
    <property type="entry name" value="Peptidase_M57"/>
    <property type="match status" value="1"/>
</dbReference>
<dbReference type="EMBL" id="FNGY01000007">
    <property type="protein sequence ID" value="SDN34315.1"/>
    <property type="molecule type" value="Genomic_DNA"/>
</dbReference>
<protein>
    <submittedName>
        <fullName evidence="1">Dual-action HEIGH metallo-peptidase</fullName>
    </submittedName>
</protein>
<proteinExistence type="predicted"/>
<gene>
    <name evidence="1" type="ORF">SAMN05421820_107135</name>
</gene>
<dbReference type="SUPFAM" id="SSF55486">
    <property type="entry name" value="Metalloproteases ('zincins'), catalytic domain"/>
    <property type="match status" value="1"/>
</dbReference>